<proteinExistence type="predicted"/>
<accession>A0A060CHK4</accession>
<dbReference type="Gene3D" id="3.40.50.2000">
    <property type="entry name" value="Glycogen Phosphorylase B"/>
    <property type="match status" value="1"/>
</dbReference>
<feature type="domain" description="Glycosyl transferase family 1" evidence="2">
    <location>
        <begin position="2"/>
        <end position="94"/>
    </location>
</feature>
<feature type="region of interest" description="Disordered" evidence="1">
    <location>
        <begin position="97"/>
        <end position="121"/>
    </location>
</feature>
<dbReference type="InterPro" id="IPR050194">
    <property type="entry name" value="Glycosyltransferase_grp1"/>
</dbReference>
<dbReference type="PANTHER" id="PTHR45947:SF3">
    <property type="entry name" value="SULFOQUINOVOSYL TRANSFERASE SQD2"/>
    <property type="match status" value="1"/>
</dbReference>
<sequence>MLEAAAPLMREGRLTLDMIGDGPMLADLRKRAGTLGIAGAVTFHGWVPHRDVSSILAACDLFAFPSIREFGGGVVLEAMALGVPPLVVDYGPARASWSATTGGSGFRSARRSRSWPASAAR</sequence>
<dbReference type="Pfam" id="PF00534">
    <property type="entry name" value="Glycos_transf_1"/>
    <property type="match status" value="1"/>
</dbReference>
<name>A0A060CHK4_9BACT</name>
<dbReference type="EMBL" id="KF127350">
    <property type="protein sequence ID" value="AIA94704.1"/>
    <property type="molecule type" value="Genomic_DNA"/>
</dbReference>
<reference evidence="3" key="1">
    <citation type="journal article" date="2013" name="Environ. Microbiol.">
        <title>Seasonally variable intestinal metagenomes of the red palm weevil (Rhynchophorus ferrugineus).</title>
        <authorList>
            <person name="Jia S."/>
            <person name="Zhang X."/>
            <person name="Zhang G."/>
            <person name="Yin A."/>
            <person name="Zhang S."/>
            <person name="Li F."/>
            <person name="Wang L."/>
            <person name="Zhao D."/>
            <person name="Yun Q."/>
            <person name="Tala"/>
            <person name="Wang J."/>
            <person name="Sun G."/>
            <person name="Baabdullah M."/>
            <person name="Yu X."/>
            <person name="Hu S."/>
            <person name="Al-Mssallem I.S."/>
            <person name="Yu J."/>
        </authorList>
    </citation>
    <scope>NUCLEOTIDE SEQUENCE</scope>
</reference>
<dbReference type="SUPFAM" id="SSF53756">
    <property type="entry name" value="UDP-Glycosyltransferase/glycogen phosphorylase"/>
    <property type="match status" value="1"/>
</dbReference>
<dbReference type="InterPro" id="IPR001296">
    <property type="entry name" value="Glyco_trans_1"/>
</dbReference>
<dbReference type="AlphaFoldDB" id="A0A060CHK4"/>
<organism evidence="3">
    <name type="scientific">uncultured Myxococcus sp</name>
    <dbReference type="NCBI Taxonomy" id="420971"/>
    <lineage>
        <taxon>Bacteria</taxon>
        <taxon>Pseudomonadati</taxon>
        <taxon>Myxococcota</taxon>
        <taxon>Myxococcia</taxon>
        <taxon>Myxococcales</taxon>
        <taxon>Cystobacterineae</taxon>
        <taxon>Myxococcaceae</taxon>
        <taxon>Myxococcus</taxon>
        <taxon>environmental samples</taxon>
    </lineage>
</organism>
<dbReference type="PANTHER" id="PTHR45947">
    <property type="entry name" value="SULFOQUINOVOSYL TRANSFERASE SQD2"/>
    <property type="match status" value="1"/>
</dbReference>
<dbReference type="GO" id="GO:0016757">
    <property type="term" value="F:glycosyltransferase activity"/>
    <property type="evidence" value="ECO:0007669"/>
    <property type="project" value="InterPro"/>
</dbReference>
<evidence type="ECO:0000313" key="3">
    <source>
        <dbReference type="EMBL" id="AIA94704.1"/>
    </source>
</evidence>
<protein>
    <submittedName>
        <fullName evidence="3">Glycos_transf_1</fullName>
    </submittedName>
</protein>
<evidence type="ECO:0000256" key="1">
    <source>
        <dbReference type="SAM" id="MobiDB-lite"/>
    </source>
</evidence>
<evidence type="ECO:0000259" key="2">
    <source>
        <dbReference type="Pfam" id="PF00534"/>
    </source>
</evidence>